<dbReference type="AlphaFoldDB" id="A0A9X4H876"/>
<keyword evidence="1" id="KW-0472">Membrane</keyword>
<gene>
    <name evidence="2" type="ORF">L7E55_09640</name>
</gene>
<keyword evidence="3" id="KW-1185">Reference proteome</keyword>
<proteinExistence type="predicted"/>
<dbReference type="EMBL" id="JAKOAV010000016">
    <property type="protein sequence ID" value="MDF9408614.1"/>
    <property type="molecule type" value="Genomic_DNA"/>
</dbReference>
<sequence length="347" mass="37637">MKSIGSESGQTLVLVVMITLLILLLSFSTLTLVSECRKASFVEKTMVQAYYIADAGVERALAKVKSDNDWLWNEVHFDSDREVEFILNQNYAGGVITRVTVKEESIYPAVPLSREDVAYTNILIISEGTCENSRKSLEVRARVNAPLHFARGVWVNSPDSEFGNGNAGAVTVPPFPALDLSMYEKNYDVKYIGNKTISGDFQVNGIVYVAGDVTISGNYRGVGAIVAGGNVYVSGDLKRYHDDQASSLAILCFGSGGITIADGKEVWALLYTPPGGPSDVRVVNIGSAAIVHGSIICDKIIINPAANALVQYEKSLSDNQPDWTTTNISVTSWQEPSPLLLNKRSIF</sequence>
<evidence type="ECO:0008006" key="4">
    <source>
        <dbReference type="Google" id="ProtNLM"/>
    </source>
</evidence>
<reference evidence="2" key="1">
    <citation type="submission" date="2022-02" db="EMBL/GenBank/DDBJ databases">
        <authorList>
            <person name="Leng L."/>
        </authorList>
    </citation>
    <scope>NUCLEOTIDE SEQUENCE</scope>
    <source>
        <strain evidence="2">JI</strain>
    </source>
</reference>
<organism evidence="2 3">
    <name type="scientific">Pelotomaculum isophthalicicum JI</name>
    <dbReference type="NCBI Taxonomy" id="947010"/>
    <lineage>
        <taxon>Bacteria</taxon>
        <taxon>Bacillati</taxon>
        <taxon>Bacillota</taxon>
        <taxon>Clostridia</taxon>
        <taxon>Eubacteriales</taxon>
        <taxon>Desulfotomaculaceae</taxon>
        <taxon>Pelotomaculum</taxon>
    </lineage>
</organism>
<protein>
    <recommendedName>
        <fullName evidence="4">Type 4 fimbrial biogenesis protein PilX N-terminal domain-containing protein</fullName>
    </recommendedName>
</protein>
<dbReference type="RefSeq" id="WP_277443953.1">
    <property type="nucleotide sequence ID" value="NZ_JAKOAV010000016.1"/>
</dbReference>
<name>A0A9X4H876_9FIRM</name>
<evidence type="ECO:0000313" key="3">
    <source>
        <dbReference type="Proteomes" id="UP001154312"/>
    </source>
</evidence>
<evidence type="ECO:0000313" key="2">
    <source>
        <dbReference type="EMBL" id="MDF9408614.1"/>
    </source>
</evidence>
<keyword evidence="1" id="KW-1133">Transmembrane helix</keyword>
<comment type="caution">
    <text evidence="2">The sequence shown here is derived from an EMBL/GenBank/DDBJ whole genome shotgun (WGS) entry which is preliminary data.</text>
</comment>
<dbReference type="Proteomes" id="UP001154312">
    <property type="component" value="Unassembled WGS sequence"/>
</dbReference>
<keyword evidence="1" id="KW-0812">Transmembrane</keyword>
<accession>A0A9X4H876</accession>
<evidence type="ECO:0000256" key="1">
    <source>
        <dbReference type="SAM" id="Phobius"/>
    </source>
</evidence>
<feature type="transmembrane region" description="Helical" evidence="1">
    <location>
        <begin position="12"/>
        <end position="33"/>
    </location>
</feature>